<protein>
    <submittedName>
        <fullName evidence="2">DMT family transporter</fullName>
    </submittedName>
</protein>
<dbReference type="Pfam" id="PF04657">
    <property type="entry name" value="DMT_YdcZ"/>
    <property type="match status" value="2"/>
</dbReference>
<dbReference type="Proteomes" id="UP000800981">
    <property type="component" value="Unassembled WGS sequence"/>
</dbReference>
<dbReference type="RefSeq" id="WP_166284431.1">
    <property type="nucleotide sequence ID" value="NZ_JAANNP010000073.1"/>
</dbReference>
<dbReference type="PANTHER" id="PTHR34821">
    <property type="entry name" value="INNER MEMBRANE PROTEIN YDCZ"/>
    <property type="match status" value="1"/>
</dbReference>
<feature type="transmembrane region" description="Helical" evidence="1">
    <location>
        <begin position="211"/>
        <end position="232"/>
    </location>
</feature>
<dbReference type="PANTHER" id="PTHR34821:SF2">
    <property type="entry name" value="INNER MEMBRANE PROTEIN YDCZ"/>
    <property type="match status" value="1"/>
</dbReference>
<reference evidence="2 3" key="1">
    <citation type="submission" date="2020-03" db="EMBL/GenBank/DDBJ databases">
        <title>Two novel Motilibacter sp.</title>
        <authorList>
            <person name="Liu S."/>
        </authorList>
    </citation>
    <scope>NUCLEOTIDE SEQUENCE [LARGE SCALE GENOMIC DNA]</scope>
    <source>
        <strain evidence="2 3">E257</strain>
    </source>
</reference>
<sequence length="325" mass="32586">MPGISSTEAPARGGRSLASHKPLAAAVAVAAGVLLAVQARVNGQLGEKLDDSIAAALLSFAIGTVIVAVLALSRRAGRVQFAAIPALVRSGRLRWWQCLGGLSGGIFVAVQAHSAPVLGVALYSVAVVAGQTTSSLAVDRLGLGPAGRARLTGARVVAAAVTVLAVLVAVSDRLDGRSPVGAMVLTAVAGVLLAVQQAVNGRVSQATGEPLVAGLVNFLLGTLLLVVAYAAFTGLTSDVWSRLPGEWWLYLGGAFGVAVIVSGAQTVRALGVLLLGLCTVLGQLAGGVALDVLAPVHDEGVSVWTIVGCLLTALAIAVAARGSRR</sequence>
<evidence type="ECO:0000313" key="2">
    <source>
        <dbReference type="EMBL" id="NHC15951.1"/>
    </source>
</evidence>
<comment type="caution">
    <text evidence="2">The sequence shown here is derived from an EMBL/GenBank/DDBJ whole genome shotgun (WGS) entry which is preliminary data.</text>
</comment>
<feature type="transmembrane region" description="Helical" evidence="1">
    <location>
        <begin position="53"/>
        <end position="72"/>
    </location>
</feature>
<dbReference type="EMBL" id="JAANNP010000073">
    <property type="protein sequence ID" value="NHC15951.1"/>
    <property type="molecule type" value="Genomic_DNA"/>
</dbReference>
<gene>
    <name evidence="2" type="ORF">G9H71_19385</name>
</gene>
<keyword evidence="1" id="KW-1133">Transmembrane helix</keyword>
<dbReference type="InterPro" id="IPR006750">
    <property type="entry name" value="YdcZ"/>
</dbReference>
<feature type="transmembrane region" description="Helical" evidence="1">
    <location>
        <begin position="301"/>
        <end position="320"/>
    </location>
</feature>
<feature type="transmembrane region" description="Helical" evidence="1">
    <location>
        <begin position="93"/>
        <end position="114"/>
    </location>
</feature>
<feature type="transmembrane region" description="Helical" evidence="1">
    <location>
        <begin position="151"/>
        <end position="170"/>
    </location>
</feature>
<feature type="transmembrane region" description="Helical" evidence="1">
    <location>
        <begin position="247"/>
        <end position="264"/>
    </location>
</feature>
<feature type="transmembrane region" description="Helical" evidence="1">
    <location>
        <begin position="271"/>
        <end position="289"/>
    </location>
</feature>
<name>A0ABX0H0S8_9ACTN</name>
<evidence type="ECO:0000256" key="1">
    <source>
        <dbReference type="SAM" id="Phobius"/>
    </source>
</evidence>
<organism evidence="2 3">
    <name type="scientific">Motilibacter deserti</name>
    <dbReference type="NCBI Taxonomy" id="2714956"/>
    <lineage>
        <taxon>Bacteria</taxon>
        <taxon>Bacillati</taxon>
        <taxon>Actinomycetota</taxon>
        <taxon>Actinomycetes</taxon>
        <taxon>Motilibacterales</taxon>
        <taxon>Motilibacteraceae</taxon>
        <taxon>Motilibacter</taxon>
    </lineage>
</organism>
<accession>A0ABX0H0S8</accession>
<keyword evidence="1" id="KW-0812">Transmembrane</keyword>
<feature type="transmembrane region" description="Helical" evidence="1">
    <location>
        <begin position="182"/>
        <end position="199"/>
    </location>
</feature>
<keyword evidence="3" id="KW-1185">Reference proteome</keyword>
<proteinExistence type="predicted"/>
<feature type="transmembrane region" description="Helical" evidence="1">
    <location>
        <begin position="22"/>
        <end position="41"/>
    </location>
</feature>
<feature type="transmembrane region" description="Helical" evidence="1">
    <location>
        <begin position="120"/>
        <end position="139"/>
    </location>
</feature>
<evidence type="ECO:0000313" key="3">
    <source>
        <dbReference type="Proteomes" id="UP000800981"/>
    </source>
</evidence>
<keyword evidence="1" id="KW-0472">Membrane</keyword>